<sequence>MMSSDQEAVDALADWMSTRSMKLGWERLAGGSGFSLGLAEPHRALLLASNGEWELHLTTARGVRNVALVSFADSPEALLDGVLFAIFMKATSELHCRDRTASVGLTHVLRVLANETNDKRYSGRAAALLAGHASKDGYERQARIRLEEAIRLFALAGDTTAADTVSSALENLQDLVLY</sequence>
<name>A0ABR5CF34_9MICO</name>
<keyword evidence="2" id="KW-1185">Reference proteome</keyword>
<reference evidence="1 2" key="1">
    <citation type="journal article" date="2001" name="Int. J. Syst. Evol. Microbiol.">
        <title>Agreia bicolorata gen. nov., sp. nov., to accommodate actinobacteria isolated from narrow reed grass infected by the nematode Heteroanguina graminophila.</title>
        <authorList>
            <person name="Evtushenko L.I."/>
            <person name="Dorofeeva L.V."/>
            <person name="Dobrovolskaya T.G."/>
            <person name="Streshinskaya G.M."/>
            <person name="Subbotin S.A."/>
            <person name="Tiedje J.M."/>
        </authorList>
    </citation>
    <scope>NUCLEOTIDE SEQUENCE [LARGE SCALE GENOMIC DNA]</scope>
    <source>
        <strain evidence="1 2">VKM Ac-1804</strain>
    </source>
</reference>
<accession>A0ABR5CF34</accession>
<proteinExistence type="predicted"/>
<organism evidence="1 2">
    <name type="scientific">Agreia bicolorata</name>
    <dbReference type="NCBI Taxonomy" id="110935"/>
    <lineage>
        <taxon>Bacteria</taxon>
        <taxon>Bacillati</taxon>
        <taxon>Actinomycetota</taxon>
        <taxon>Actinomycetes</taxon>
        <taxon>Micrococcales</taxon>
        <taxon>Microbacteriaceae</taxon>
        <taxon>Agreia</taxon>
    </lineage>
</organism>
<dbReference type="EMBL" id="JYFC01000003">
    <property type="protein sequence ID" value="KJC64268.1"/>
    <property type="molecule type" value="Genomic_DNA"/>
</dbReference>
<dbReference type="Proteomes" id="UP000032503">
    <property type="component" value="Unassembled WGS sequence"/>
</dbReference>
<comment type="caution">
    <text evidence="1">The sequence shown here is derived from an EMBL/GenBank/DDBJ whole genome shotgun (WGS) entry which is preliminary data.</text>
</comment>
<gene>
    <name evidence="1" type="ORF">TZ00_07260</name>
</gene>
<evidence type="ECO:0000313" key="1">
    <source>
        <dbReference type="EMBL" id="KJC64268.1"/>
    </source>
</evidence>
<protein>
    <submittedName>
        <fullName evidence="1">Uncharacterized protein</fullName>
    </submittedName>
</protein>
<evidence type="ECO:0000313" key="2">
    <source>
        <dbReference type="Proteomes" id="UP000032503"/>
    </source>
</evidence>